<protein>
    <submittedName>
        <fullName evidence="1">Uncharacterized protein</fullName>
    </submittedName>
</protein>
<dbReference type="AlphaFoldDB" id="A0A0D7WC26"/>
<dbReference type="EMBL" id="JTDW01000002">
    <property type="protein sequence ID" value="KJD36629.1"/>
    <property type="molecule type" value="Genomic_DNA"/>
</dbReference>
<reference evidence="1 2" key="1">
    <citation type="submission" date="2014-11" db="EMBL/GenBank/DDBJ databases">
        <title>Tamlana sedimentorum sp. nov., isolated from shallow sand sediments of the Sea of Japan.</title>
        <authorList>
            <person name="Romanenko L.A."/>
        </authorList>
    </citation>
    <scope>NUCLEOTIDE SEQUENCE [LARGE SCALE GENOMIC DNA]</scope>
    <source>
        <strain evidence="1 2">JCM 19808</strain>
    </source>
</reference>
<proteinExistence type="predicted"/>
<dbReference type="RefSeq" id="WP_044631444.1">
    <property type="nucleotide sequence ID" value="NZ_JTDW01000002.1"/>
</dbReference>
<comment type="caution">
    <text evidence="1">The sequence shown here is derived from an EMBL/GenBank/DDBJ whole genome shotgun (WGS) entry which is preliminary data.</text>
</comment>
<dbReference type="PATRIC" id="fig|1435349.4.peg.1304"/>
<name>A0A0D7WC26_9FLAO</name>
<organism evidence="1 2">
    <name type="scientific">Neotamlana sedimentorum</name>
    <dbReference type="NCBI Taxonomy" id="1435349"/>
    <lineage>
        <taxon>Bacteria</taxon>
        <taxon>Pseudomonadati</taxon>
        <taxon>Bacteroidota</taxon>
        <taxon>Flavobacteriia</taxon>
        <taxon>Flavobacteriales</taxon>
        <taxon>Flavobacteriaceae</taxon>
        <taxon>Neotamlana</taxon>
    </lineage>
</organism>
<dbReference type="Proteomes" id="UP000032578">
    <property type="component" value="Unassembled WGS sequence"/>
</dbReference>
<evidence type="ECO:0000313" key="2">
    <source>
        <dbReference type="Proteomes" id="UP000032578"/>
    </source>
</evidence>
<dbReference type="Pfam" id="PF08811">
    <property type="entry name" value="DUF1800"/>
    <property type="match status" value="1"/>
</dbReference>
<dbReference type="OrthoDB" id="9772295at2"/>
<dbReference type="STRING" id="1435349.PW52_03000"/>
<keyword evidence="2" id="KW-1185">Reference proteome</keyword>
<gene>
    <name evidence="1" type="ORF">PW52_03000</name>
</gene>
<evidence type="ECO:0000313" key="1">
    <source>
        <dbReference type="EMBL" id="KJD36629.1"/>
    </source>
</evidence>
<dbReference type="InterPro" id="IPR014917">
    <property type="entry name" value="DUF1800"/>
</dbReference>
<sequence>MTFKEYQHLYWRAGFGANPANEFWFKNNRKKTVDFLFKNSKTSTPLHIDTAFIENIDIKKLKNDPKKRRELQKQSREKIRAFNFKWIERLIYPKEILRERMTLFWANHFVCKDDNILFVKQFNNTLRTHALGDFRAFVKAISKEAAMLKYLNIKQNRKLKPNENFARELMELFTLGEGHYSEQDIKESARAFTGYNHEPVNGDFILRARHHDNGIKIFLGKSGNFNGDDIIDIILQEKQCAQFIASKVYTYFVNPKPNLEHINAMANVFYKDYNIENLMRFVFTSNWFYTKENIGAKIKSPVDYLVGMARTIPVTFERENDLIKIQKLLGQILLDPPNVAGWKGDKAWIDANTIMVRLKLASVLFNNALIDLNKTSETPNNLRAKYFKANKNKLPFKTTPNWTAFLKNFNTVKTENLHEYIVQGQLNNGTFSYLKSLNKASKQTYCIQLMSLPEYQMC</sequence>
<accession>A0A0D7WC26</accession>